<dbReference type="EMBL" id="AP021874">
    <property type="protein sequence ID" value="BBO70676.1"/>
    <property type="molecule type" value="Genomic_DNA"/>
</dbReference>
<dbReference type="RefSeq" id="WP_155318608.1">
    <property type="nucleotide sequence ID" value="NZ_AP021874.1"/>
</dbReference>
<evidence type="ECO:0000313" key="2">
    <source>
        <dbReference type="Proteomes" id="UP000427906"/>
    </source>
</evidence>
<dbReference type="KEGG" id="dalk:DSCA_46060"/>
<protein>
    <submittedName>
        <fullName evidence="1">Uncharacterized protein</fullName>
    </submittedName>
</protein>
<evidence type="ECO:0000313" key="1">
    <source>
        <dbReference type="EMBL" id="BBO70676.1"/>
    </source>
</evidence>
<keyword evidence="2" id="KW-1185">Reference proteome</keyword>
<proteinExistence type="predicted"/>
<dbReference type="Proteomes" id="UP000427906">
    <property type="component" value="Chromosome"/>
</dbReference>
<dbReference type="AlphaFoldDB" id="A0A5K7YN94"/>
<sequence>MIKIFNQNYKDRTQWRNKNTWGILYEAIDSMGMTGNPAYVPYLEEVLNEKGSYHPLISQFQVARSLYLITGERYKIESNDGGKKPVHISSDVQAARIAIKISKHKRRDLENMLVIDNILRAPNFKNKV</sequence>
<reference evidence="1 2" key="1">
    <citation type="submission" date="2019-11" db="EMBL/GenBank/DDBJ databases">
        <title>Comparative genomics of hydrocarbon-degrading Desulfosarcina strains.</title>
        <authorList>
            <person name="Watanabe M."/>
            <person name="Kojima H."/>
            <person name="Fukui M."/>
        </authorList>
    </citation>
    <scope>NUCLEOTIDE SEQUENCE [LARGE SCALE GENOMIC DNA]</scope>
    <source>
        <strain evidence="1 2">PL12</strain>
    </source>
</reference>
<accession>A0A5K7YN94</accession>
<organism evidence="1 2">
    <name type="scientific">Desulfosarcina alkanivorans</name>
    <dbReference type="NCBI Taxonomy" id="571177"/>
    <lineage>
        <taxon>Bacteria</taxon>
        <taxon>Pseudomonadati</taxon>
        <taxon>Thermodesulfobacteriota</taxon>
        <taxon>Desulfobacteria</taxon>
        <taxon>Desulfobacterales</taxon>
        <taxon>Desulfosarcinaceae</taxon>
        <taxon>Desulfosarcina</taxon>
    </lineage>
</organism>
<gene>
    <name evidence="1" type="ORF">DSCA_46060</name>
</gene>
<name>A0A5K7YN94_9BACT</name>